<evidence type="ECO:0000313" key="2">
    <source>
        <dbReference type="Proteomes" id="UP000707451"/>
    </source>
</evidence>
<dbReference type="AlphaFoldDB" id="A0A9P7XIX6"/>
<proteinExistence type="predicted"/>
<gene>
    <name evidence="1" type="ORF">KI688_006658</name>
</gene>
<sequence length="163" mass="18417">MSRPPTEPFSPPTTPPRARKEAILSQINVRYRTIMDLERIEERYVGELQIRSNGSSSQNIFDSTLNNQAARTELYQVRTQICDLALLQGRLIVSLSQIDTPLAAQLNFSLLQKMVRRFDQLRREVEGYLAESGVVLERNMVHVGNNGLLMGKIATSFNLAVGR</sequence>
<protein>
    <submittedName>
        <fullName evidence="1">Uncharacterized protein</fullName>
    </submittedName>
</protein>
<dbReference type="OrthoDB" id="2386482at2759"/>
<reference evidence="1" key="1">
    <citation type="submission" date="2021-06" db="EMBL/GenBank/DDBJ databases">
        <title>Genome Sequence of Mortierella hyaline Strain SCG-10, a Cold-Adapted, Nitrate-Reducing Fungus Isolated from Soil in Minnesota, USA.</title>
        <authorList>
            <person name="Aldossari N."/>
        </authorList>
    </citation>
    <scope>NUCLEOTIDE SEQUENCE</scope>
    <source>
        <strain evidence="1">SCG-10</strain>
    </source>
</reference>
<keyword evidence="2" id="KW-1185">Reference proteome</keyword>
<dbReference type="Proteomes" id="UP000707451">
    <property type="component" value="Unassembled WGS sequence"/>
</dbReference>
<dbReference type="EMBL" id="JAHRHY010000021">
    <property type="protein sequence ID" value="KAG9061941.1"/>
    <property type="molecule type" value="Genomic_DNA"/>
</dbReference>
<evidence type="ECO:0000313" key="1">
    <source>
        <dbReference type="EMBL" id="KAG9061941.1"/>
    </source>
</evidence>
<accession>A0A9P7XIX6</accession>
<organism evidence="1 2">
    <name type="scientific">Linnemannia hyalina</name>
    <dbReference type="NCBI Taxonomy" id="64524"/>
    <lineage>
        <taxon>Eukaryota</taxon>
        <taxon>Fungi</taxon>
        <taxon>Fungi incertae sedis</taxon>
        <taxon>Mucoromycota</taxon>
        <taxon>Mortierellomycotina</taxon>
        <taxon>Mortierellomycetes</taxon>
        <taxon>Mortierellales</taxon>
        <taxon>Mortierellaceae</taxon>
        <taxon>Linnemannia</taxon>
    </lineage>
</organism>
<name>A0A9P7XIX6_9FUNG</name>
<comment type="caution">
    <text evidence="1">The sequence shown here is derived from an EMBL/GenBank/DDBJ whole genome shotgun (WGS) entry which is preliminary data.</text>
</comment>